<proteinExistence type="predicted"/>
<feature type="domain" description="Phospholipid/glycerol acyltransferase" evidence="3">
    <location>
        <begin position="37"/>
        <end position="127"/>
    </location>
</feature>
<gene>
    <name evidence="4" type="ORF">METZ01_LOCUS360135</name>
</gene>
<dbReference type="PANTHER" id="PTHR10434:SF40">
    <property type="entry name" value="1-ACYL-SN-GLYCEROL-3-PHOSPHATE ACYLTRANSFERASE"/>
    <property type="match status" value="1"/>
</dbReference>
<dbReference type="GO" id="GO:0003841">
    <property type="term" value="F:1-acylglycerol-3-phosphate O-acyltransferase activity"/>
    <property type="evidence" value="ECO:0007669"/>
    <property type="project" value="TreeGrafter"/>
</dbReference>
<dbReference type="EMBL" id="UINC01127872">
    <property type="protein sequence ID" value="SVD07281.1"/>
    <property type="molecule type" value="Genomic_DNA"/>
</dbReference>
<keyword evidence="1" id="KW-0808">Transferase</keyword>
<organism evidence="4">
    <name type="scientific">marine metagenome</name>
    <dbReference type="NCBI Taxonomy" id="408172"/>
    <lineage>
        <taxon>unclassified sequences</taxon>
        <taxon>metagenomes</taxon>
        <taxon>ecological metagenomes</taxon>
    </lineage>
</organism>
<dbReference type="GO" id="GO:0006654">
    <property type="term" value="P:phosphatidic acid biosynthetic process"/>
    <property type="evidence" value="ECO:0007669"/>
    <property type="project" value="TreeGrafter"/>
</dbReference>
<evidence type="ECO:0000256" key="2">
    <source>
        <dbReference type="ARBA" id="ARBA00023315"/>
    </source>
</evidence>
<keyword evidence="2" id="KW-0012">Acyltransferase</keyword>
<evidence type="ECO:0000256" key="1">
    <source>
        <dbReference type="ARBA" id="ARBA00022679"/>
    </source>
</evidence>
<dbReference type="PANTHER" id="PTHR10434">
    <property type="entry name" value="1-ACYL-SN-GLYCEROL-3-PHOSPHATE ACYLTRANSFERASE"/>
    <property type="match status" value="1"/>
</dbReference>
<reference evidence="4" key="1">
    <citation type="submission" date="2018-05" db="EMBL/GenBank/DDBJ databases">
        <authorList>
            <person name="Lanie J.A."/>
            <person name="Ng W.-L."/>
            <person name="Kazmierczak K.M."/>
            <person name="Andrzejewski T.M."/>
            <person name="Davidsen T.M."/>
            <person name="Wayne K.J."/>
            <person name="Tettelin H."/>
            <person name="Glass J.I."/>
            <person name="Rusch D."/>
            <person name="Podicherti R."/>
            <person name="Tsui H.-C.T."/>
            <person name="Winkler M.E."/>
        </authorList>
    </citation>
    <scope>NUCLEOTIDE SEQUENCE</scope>
</reference>
<dbReference type="Pfam" id="PF01553">
    <property type="entry name" value="Acyltransferase"/>
    <property type="match status" value="1"/>
</dbReference>
<dbReference type="AlphaFoldDB" id="A0A382SEF4"/>
<sequence>MIVFLPILILDRNVLPRCGHVWSSMLRWWLSVAVGVRVEIRGEVPSGPCLIAAKHQSAWEVIEFLRLLPDACFVLKRELTWIPIFGWYISGNRQIVVDRSGGVRALKRMLGEAQIALNAGRQIVVFP</sequence>
<accession>A0A382SEF4</accession>
<dbReference type="InterPro" id="IPR002123">
    <property type="entry name" value="Plipid/glycerol_acylTrfase"/>
</dbReference>
<protein>
    <recommendedName>
        <fullName evidence="3">Phospholipid/glycerol acyltransferase domain-containing protein</fullName>
    </recommendedName>
</protein>
<evidence type="ECO:0000259" key="3">
    <source>
        <dbReference type="Pfam" id="PF01553"/>
    </source>
</evidence>
<name>A0A382SEF4_9ZZZZ</name>
<feature type="non-terminal residue" evidence="4">
    <location>
        <position position="127"/>
    </location>
</feature>
<evidence type="ECO:0000313" key="4">
    <source>
        <dbReference type="EMBL" id="SVD07281.1"/>
    </source>
</evidence>
<dbReference type="SUPFAM" id="SSF69593">
    <property type="entry name" value="Glycerol-3-phosphate (1)-acyltransferase"/>
    <property type="match status" value="1"/>
</dbReference>
<dbReference type="CDD" id="cd07989">
    <property type="entry name" value="LPLAT_AGPAT-like"/>
    <property type="match status" value="1"/>
</dbReference>